<dbReference type="Pfam" id="PF00854">
    <property type="entry name" value="PTR2"/>
    <property type="match status" value="1"/>
</dbReference>
<gene>
    <name evidence="6" type="ORF">AGLY_007311</name>
</gene>
<reference evidence="6 7" key="1">
    <citation type="submission" date="2019-08" db="EMBL/GenBank/DDBJ databases">
        <title>The genome of the soybean aphid Biotype 1, its phylome, world population structure and adaptation to the North American continent.</title>
        <authorList>
            <person name="Giordano R."/>
            <person name="Donthu R.K."/>
            <person name="Hernandez A.G."/>
            <person name="Wright C.L."/>
            <person name="Zimin A.V."/>
        </authorList>
    </citation>
    <scope>NUCLEOTIDE SEQUENCE [LARGE SCALE GENOMIC DNA]</scope>
    <source>
        <tissue evidence="6">Whole aphids</tissue>
    </source>
</reference>
<organism evidence="6 7">
    <name type="scientific">Aphis glycines</name>
    <name type="common">Soybean aphid</name>
    <dbReference type="NCBI Taxonomy" id="307491"/>
    <lineage>
        <taxon>Eukaryota</taxon>
        <taxon>Metazoa</taxon>
        <taxon>Ecdysozoa</taxon>
        <taxon>Arthropoda</taxon>
        <taxon>Hexapoda</taxon>
        <taxon>Insecta</taxon>
        <taxon>Pterygota</taxon>
        <taxon>Neoptera</taxon>
        <taxon>Paraneoptera</taxon>
        <taxon>Hemiptera</taxon>
        <taxon>Sternorrhyncha</taxon>
        <taxon>Aphidomorpha</taxon>
        <taxon>Aphidoidea</taxon>
        <taxon>Aphididae</taxon>
        <taxon>Aphidini</taxon>
        <taxon>Aphis</taxon>
        <taxon>Aphis</taxon>
    </lineage>
</organism>
<dbReference type="GO" id="GO:0016020">
    <property type="term" value="C:membrane"/>
    <property type="evidence" value="ECO:0007669"/>
    <property type="project" value="UniProtKB-SubCell"/>
</dbReference>
<evidence type="ECO:0000256" key="1">
    <source>
        <dbReference type="ARBA" id="ARBA00004141"/>
    </source>
</evidence>
<comment type="caution">
    <text evidence="6">The sequence shown here is derived from an EMBL/GenBank/DDBJ whole genome shotgun (WGS) entry which is preliminary data.</text>
</comment>
<feature type="transmembrane region" description="Helical" evidence="5">
    <location>
        <begin position="242"/>
        <end position="261"/>
    </location>
</feature>
<dbReference type="AlphaFoldDB" id="A0A6G0TPD8"/>
<keyword evidence="4 5" id="KW-0472">Membrane</keyword>
<protein>
    <submittedName>
        <fullName evidence="6">Uncharacterized protein</fullName>
    </submittedName>
</protein>
<dbReference type="GO" id="GO:0022857">
    <property type="term" value="F:transmembrane transporter activity"/>
    <property type="evidence" value="ECO:0007669"/>
    <property type="project" value="InterPro"/>
</dbReference>
<feature type="transmembrane region" description="Helical" evidence="5">
    <location>
        <begin position="273"/>
        <end position="296"/>
    </location>
</feature>
<evidence type="ECO:0000313" key="6">
    <source>
        <dbReference type="EMBL" id="KAE9536522.1"/>
    </source>
</evidence>
<dbReference type="Gene3D" id="1.20.1250.20">
    <property type="entry name" value="MFS general substrate transporter like domains"/>
    <property type="match status" value="1"/>
</dbReference>
<comment type="subcellular location">
    <subcellularLocation>
        <location evidence="1">Membrane</location>
        <topology evidence="1">Multi-pass membrane protein</topology>
    </subcellularLocation>
</comment>
<dbReference type="EMBL" id="VYZN01000023">
    <property type="protein sequence ID" value="KAE9536522.1"/>
    <property type="molecule type" value="Genomic_DNA"/>
</dbReference>
<evidence type="ECO:0000256" key="4">
    <source>
        <dbReference type="ARBA" id="ARBA00023136"/>
    </source>
</evidence>
<dbReference type="Proteomes" id="UP000475862">
    <property type="component" value="Unassembled WGS sequence"/>
</dbReference>
<dbReference type="InterPro" id="IPR036259">
    <property type="entry name" value="MFS_trans_sf"/>
</dbReference>
<dbReference type="OrthoDB" id="8904098at2759"/>
<name>A0A6G0TPD8_APHGL</name>
<feature type="transmembrane region" description="Helical" evidence="5">
    <location>
        <begin position="302"/>
        <end position="321"/>
    </location>
</feature>
<keyword evidence="7" id="KW-1185">Reference proteome</keyword>
<evidence type="ECO:0000256" key="3">
    <source>
        <dbReference type="ARBA" id="ARBA00022989"/>
    </source>
</evidence>
<keyword evidence="3 5" id="KW-1133">Transmembrane helix</keyword>
<accession>A0A6G0TPD8</accession>
<proteinExistence type="predicted"/>
<dbReference type="InterPro" id="IPR000109">
    <property type="entry name" value="POT_fam"/>
</dbReference>
<evidence type="ECO:0000256" key="5">
    <source>
        <dbReference type="SAM" id="Phobius"/>
    </source>
</evidence>
<evidence type="ECO:0000313" key="7">
    <source>
        <dbReference type="Proteomes" id="UP000475862"/>
    </source>
</evidence>
<keyword evidence="2 5" id="KW-0812">Transmembrane</keyword>
<evidence type="ECO:0000256" key="2">
    <source>
        <dbReference type="ARBA" id="ARBA00022692"/>
    </source>
</evidence>
<sequence length="354" mass="40731">MDNIYSDKYYNNKTITLLYQFSYKGESTVIPTTEGQFVVYNGFNCNARMLSSSPWVDNNDIDPLGSIKFKYKLNSDEDVVNIQMKLDEACNSYLNYDDLNTNVTVSRGESISYFLTSTVNKEIKLRRINHYDDFIKPKNGHPNLRIITDDNFMKDKSLALVTTRKNHLSYNISSFSNENFIQMSSGNYSFVHGEKVISNITLMPATIYTLVIRNNDSYGPESKLYATDEGNYLHILWQTPQYLFMILADVIFVATTIEFSFTEAPLRIKSFISACYAMTQSIGNLVVVIISALSFHKQVHEYLFFSGLMLANALLLTYLSCNYKYKSFRQRLTENRDCEEDLTTNQNELQLGVK</sequence>